<gene>
    <name evidence="2" type="ORF">CTOB1V02_LOCUS7171</name>
</gene>
<dbReference type="PANTHER" id="PTHR31025:SF25">
    <property type="entry name" value="ZINC FINGER (C2H2)-60"/>
    <property type="match status" value="1"/>
</dbReference>
<feature type="compositionally biased region" description="Polar residues" evidence="1">
    <location>
        <begin position="309"/>
        <end position="322"/>
    </location>
</feature>
<evidence type="ECO:0000256" key="1">
    <source>
        <dbReference type="SAM" id="MobiDB-lite"/>
    </source>
</evidence>
<protein>
    <submittedName>
        <fullName evidence="2">Uncharacterized protein</fullName>
    </submittedName>
</protein>
<name>A0A7R8ZRB8_9CRUS</name>
<feature type="region of interest" description="Disordered" evidence="1">
    <location>
        <begin position="274"/>
        <end position="336"/>
    </location>
</feature>
<feature type="region of interest" description="Disordered" evidence="1">
    <location>
        <begin position="144"/>
        <end position="167"/>
    </location>
</feature>
<dbReference type="PANTHER" id="PTHR31025">
    <property type="entry name" value="SI:CH211-196P9.1-RELATED"/>
    <property type="match status" value="1"/>
</dbReference>
<proteinExistence type="predicted"/>
<feature type="compositionally biased region" description="Acidic residues" evidence="1">
    <location>
        <begin position="1"/>
        <end position="10"/>
    </location>
</feature>
<organism evidence="2">
    <name type="scientific">Cyprideis torosa</name>
    <dbReference type="NCBI Taxonomy" id="163714"/>
    <lineage>
        <taxon>Eukaryota</taxon>
        <taxon>Metazoa</taxon>
        <taxon>Ecdysozoa</taxon>
        <taxon>Arthropoda</taxon>
        <taxon>Crustacea</taxon>
        <taxon>Oligostraca</taxon>
        <taxon>Ostracoda</taxon>
        <taxon>Podocopa</taxon>
        <taxon>Podocopida</taxon>
        <taxon>Cytherocopina</taxon>
        <taxon>Cytheroidea</taxon>
        <taxon>Cytherideidae</taxon>
        <taxon>Cyprideis</taxon>
    </lineage>
</organism>
<sequence>MIDELCTENSEENHEESHEELPLQPLGTPEKKTQAQFPVIPSPLTKARPTLKELRTAVNNVHVMGNQEVLQVMFDQLGVFVNLEDQIPLPDSGELRVITLQQVPPQRHSELKTFQEPFQQLSPETPVYQNLVNVQTARDETKTLFPPKDQNMVSKTGESTSEAIPSQIPSARNWPSPYVVPDLASLFPCLVQETQPVTEYESRGIVDCLFNQALPFTLYPTPIQYESIACGLFEKYPSLRAKTTKEYWKCRLRYRYGNYRRRHCSNAVAVKKRKLGGPKKLREDPPDQLNPKSQSERPQASTAPEIRSQETSESLVVSTSLRTNKRKTKQGNATTSADNIHVKHLQQQFKAKSEDGVKLSMEATLEKRRELIQQAESLKVIKQKFPHLFTLKGLQEEFFRLHPRTCIPFKFEKKGLVSGSEGDIVKLIPRRYLEEKSPIHVILGSTFSIRVEDTEIPNIGSPSELLTALFMLHFVFNLRYAKGTEKFFHSLEKQYGLKQ</sequence>
<dbReference type="EMBL" id="OB661982">
    <property type="protein sequence ID" value="CAD7229298.1"/>
    <property type="molecule type" value="Genomic_DNA"/>
</dbReference>
<evidence type="ECO:0000313" key="2">
    <source>
        <dbReference type="EMBL" id="CAD7229298.1"/>
    </source>
</evidence>
<accession>A0A7R8ZRB8</accession>
<feature type="compositionally biased region" description="Basic and acidic residues" evidence="1">
    <location>
        <begin position="11"/>
        <end position="21"/>
    </location>
</feature>
<reference evidence="2" key="1">
    <citation type="submission" date="2020-11" db="EMBL/GenBank/DDBJ databases">
        <authorList>
            <person name="Tran Van P."/>
        </authorList>
    </citation>
    <scope>NUCLEOTIDE SEQUENCE</scope>
</reference>
<feature type="region of interest" description="Disordered" evidence="1">
    <location>
        <begin position="1"/>
        <end position="30"/>
    </location>
</feature>
<feature type="compositionally biased region" description="Polar residues" evidence="1">
    <location>
        <begin position="151"/>
        <end position="167"/>
    </location>
</feature>
<dbReference type="AlphaFoldDB" id="A0A7R8ZRB8"/>
<feature type="compositionally biased region" description="Polar residues" evidence="1">
    <location>
        <begin position="290"/>
        <end position="302"/>
    </location>
</feature>